<dbReference type="EMBL" id="UYJE01003225">
    <property type="protein sequence ID" value="VDI17532.1"/>
    <property type="molecule type" value="Genomic_DNA"/>
</dbReference>
<feature type="transmembrane region" description="Helical" evidence="1">
    <location>
        <begin position="66"/>
        <end position="89"/>
    </location>
</feature>
<evidence type="ECO:0000313" key="3">
    <source>
        <dbReference type="Proteomes" id="UP000596742"/>
    </source>
</evidence>
<feature type="non-terminal residue" evidence="2">
    <location>
        <position position="116"/>
    </location>
</feature>
<keyword evidence="1" id="KW-0812">Transmembrane</keyword>
<feature type="transmembrane region" description="Helical" evidence="1">
    <location>
        <begin position="95"/>
        <end position="115"/>
    </location>
</feature>
<accession>A0A8B6DD19</accession>
<name>A0A8B6DD19_MYTGA</name>
<protein>
    <submittedName>
        <fullName evidence="2">Uncharacterized protein</fullName>
    </submittedName>
</protein>
<dbReference type="AlphaFoldDB" id="A0A8B6DD19"/>
<keyword evidence="3" id="KW-1185">Reference proteome</keyword>
<proteinExistence type="predicted"/>
<reference evidence="2" key="1">
    <citation type="submission" date="2018-11" db="EMBL/GenBank/DDBJ databases">
        <authorList>
            <person name="Alioto T."/>
            <person name="Alioto T."/>
        </authorList>
    </citation>
    <scope>NUCLEOTIDE SEQUENCE</scope>
</reference>
<gene>
    <name evidence="2" type="ORF">MGAL_10B074031</name>
</gene>
<keyword evidence="1" id="KW-1133">Transmembrane helix</keyword>
<feature type="transmembrane region" description="Helical" evidence="1">
    <location>
        <begin position="37"/>
        <end position="54"/>
    </location>
</feature>
<organism evidence="2 3">
    <name type="scientific">Mytilus galloprovincialis</name>
    <name type="common">Mediterranean mussel</name>
    <dbReference type="NCBI Taxonomy" id="29158"/>
    <lineage>
        <taxon>Eukaryota</taxon>
        <taxon>Metazoa</taxon>
        <taxon>Spiralia</taxon>
        <taxon>Lophotrochozoa</taxon>
        <taxon>Mollusca</taxon>
        <taxon>Bivalvia</taxon>
        <taxon>Autobranchia</taxon>
        <taxon>Pteriomorphia</taxon>
        <taxon>Mytilida</taxon>
        <taxon>Mytiloidea</taxon>
        <taxon>Mytilidae</taxon>
        <taxon>Mytilinae</taxon>
        <taxon>Mytilus</taxon>
    </lineage>
</organism>
<evidence type="ECO:0000256" key="1">
    <source>
        <dbReference type="SAM" id="Phobius"/>
    </source>
</evidence>
<keyword evidence="1" id="KW-0472">Membrane</keyword>
<comment type="caution">
    <text evidence="2">The sequence shown here is derived from an EMBL/GenBank/DDBJ whole genome shotgun (WGS) entry which is preliminary data.</text>
</comment>
<sequence length="116" mass="13261">PPKITSTPKCECNNGPPKNTETPKCDCGYDMLKQKRVADIFLMLIPLFSCYLITRHTINRLDKHGAWLQYLCLFVFIVYFVTSILIMILDMSSEVTIALTVVCCLVFPIFVVFFVT</sequence>
<evidence type="ECO:0000313" key="2">
    <source>
        <dbReference type="EMBL" id="VDI17532.1"/>
    </source>
</evidence>
<dbReference type="Proteomes" id="UP000596742">
    <property type="component" value="Unassembled WGS sequence"/>
</dbReference>